<protein>
    <recommendedName>
        <fullName evidence="6">7,8-dihydroneopterin aldolase</fullName>
        <ecNumber evidence="6">4.1.2.25</ecNumber>
    </recommendedName>
</protein>
<dbReference type="GO" id="GO:0046654">
    <property type="term" value="P:tetrahydrofolate biosynthetic process"/>
    <property type="evidence" value="ECO:0007669"/>
    <property type="project" value="UniProtKB-UniRule"/>
</dbReference>
<dbReference type="AlphaFoldDB" id="A0A1I0JJY8"/>
<dbReference type="InterPro" id="IPR006157">
    <property type="entry name" value="FolB_dom"/>
</dbReference>
<dbReference type="InterPro" id="IPR006156">
    <property type="entry name" value="Dihydroneopterin_aldolase"/>
</dbReference>
<dbReference type="Proteomes" id="UP000199095">
    <property type="component" value="Unassembled WGS sequence"/>
</dbReference>
<name>A0A1I0JJY8_9BACI</name>
<dbReference type="UniPathway" id="UPA00077">
    <property type="reaction ID" value="UER00154"/>
</dbReference>
<evidence type="ECO:0000256" key="5">
    <source>
        <dbReference type="ARBA" id="ARBA00023239"/>
    </source>
</evidence>
<organism evidence="8 9">
    <name type="scientific">Salinibacillus kushneri</name>
    <dbReference type="NCBI Taxonomy" id="237682"/>
    <lineage>
        <taxon>Bacteria</taxon>
        <taxon>Bacillati</taxon>
        <taxon>Bacillota</taxon>
        <taxon>Bacilli</taxon>
        <taxon>Bacillales</taxon>
        <taxon>Bacillaceae</taxon>
        <taxon>Salinibacillus</taxon>
    </lineage>
</organism>
<gene>
    <name evidence="8" type="ORF">SAMN05421676_12210</name>
</gene>
<dbReference type="EMBL" id="FOHJ01000022">
    <property type="protein sequence ID" value="SEU10413.1"/>
    <property type="molecule type" value="Genomic_DNA"/>
</dbReference>
<evidence type="ECO:0000256" key="6">
    <source>
        <dbReference type="RuleBase" id="RU362079"/>
    </source>
</evidence>
<dbReference type="GO" id="GO:0005737">
    <property type="term" value="C:cytoplasm"/>
    <property type="evidence" value="ECO:0007669"/>
    <property type="project" value="TreeGrafter"/>
</dbReference>
<evidence type="ECO:0000259" key="7">
    <source>
        <dbReference type="SMART" id="SM00905"/>
    </source>
</evidence>
<evidence type="ECO:0000313" key="9">
    <source>
        <dbReference type="Proteomes" id="UP000199095"/>
    </source>
</evidence>
<dbReference type="GO" id="GO:0046656">
    <property type="term" value="P:folic acid biosynthetic process"/>
    <property type="evidence" value="ECO:0007669"/>
    <property type="project" value="UniProtKB-UniRule"/>
</dbReference>
<dbReference type="PANTHER" id="PTHR42844:SF1">
    <property type="entry name" value="DIHYDRONEOPTERIN ALDOLASE 1-RELATED"/>
    <property type="match status" value="1"/>
</dbReference>
<evidence type="ECO:0000256" key="3">
    <source>
        <dbReference type="ARBA" id="ARBA00005708"/>
    </source>
</evidence>
<evidence type="ECO:0000256" key="2">
    <source>
        <dbReference type="ARBA" id="ARBA00005013"/>
    </source>
</evidence>
<sequence length="121" mass="13755">MDKIHVKGMKFYGYHGLYPEENKLGQRYIVHLTLDMDLSRAGKTDNMKDSVDYGKIYDVTKQTVEGQAKQLVEALAEDIANQMFQSFPAIKGITVEIEKPEAPIPGQFDSVGVEIYRENRL</sequence>
<dbReference type="FunFam" id="3.30.1130.10:FF:000003">
    <property type="entry name" value="7,8-dihydroneopterin aldolase"/>
    <property type="match status" value="1"/>
</dbReference>
<keyword evidence="4 6" id="KW-0289">Folate biosynthesis</keyword>
<keyword evidence="5 6" id="KW-0456">Lyase</keyword>
<comment type="pathway">
    <text evidence="2 6">Cofactor biosynthesis; tetrahydrofolate biosynthesis; 2-amino-4-hydroxy-6-hydroxymethyl-7,8-dihydropteridine diphosphate from 7,8-dihydroneopterin triphosphate: step 3/4.</text>
</comment>
<feature type="domain" description="Dihydroneopterin aldolase/epimerase" evidence="7">
    <location>
        <begin position="4"/>
        <end position="117"/>
    </location>
</feature>
<accession>A0A1I0JJY8</accession>
<keyword evidence="9" id="KW-1185">Reference proteome</keyword>
<dbReference type="NCBIfam" id="TIGR00526">
    <property type="entry name" value="folB_dom"/>
    <property type="match status" value="1"/>
</dbReference>
<evidence type="ECO:0000313" key="8">
    <source>
        <dbReference type="EMBL" id="SEU10413.1"/>
    </source>
</evidence>
<comment type="catalytic activity">
    <reaction evidence="1 6">
        <text>7,8-dihydroneopterin = 6-hydroxymethyl-7,8-dihydropterin + glycolaldehyde</text>
        <dbReference type="Rhea" id="RHEA:10540"/>
        <dbReference type="ChEBI" id="CHEBI:17001"/>
        <dbReference type="ChEBI" id="CHEBI:17071"/>
        <dbReference type="ChEBI" id="CHEBI:44841"/>
        <dbReference type="EC" id="4.1.2.25"/>
    </reaction>
</comment>
<dbReference type="EC" id="4.1.2.25" evidence="6"/>
<dbReference type="SUPFAM" id="SSF55620">
    <property type="entry name" value="Tetrahydrobiopterin biosynthesis enzymes-like"/>
    <property type="match status" value="1"/>
</dbReference>
<evidence type="ECO:0000256" key="1">
    <source>
        <dbReference type="ARBA" id="ARBA00001353"/>
    </source>
</evidence>
<dbReference type="PANTHER" id="PTHR42844">
    <property type="entry name" value="DIHYDRONEOPTERIN ALDOLASE 1-RELATED"/>
    <property type="match status" value="1"/>
</dbReference>
<evidence type="ECO:0000256" key="4">
    <source>
        <dbReference type="ARBA" id="ARBA00022909"/>
    </source>
</evidence>
<dbReference type="STRING" id="237682.SAMN05421676_12210"/>
<dbReference type="SMART" id="SM00905">
    <property type="entry name" value="FolB"/>
    <property type="match status" value="1"/>
</dbReference>
<reference evidence="9" key="1">
    <citation type="submission" date="2016-10" db="EMBL/GenBank/DDBJ databases">
        <authorList>
            <person name="Varghese N."/>
            <person name="Submissions S."/>
        </authorList>
    </citation>
    <scope>NUCLEOTIDE SEQUENCE [LARGE SCALE GENOMIC DNA]</scope>
    <source>
        <strain evidence="9">CGMCC 1.3566</strain>
    </source>
</reference>
<dbReference type="GO" id="GO:0004150">
    <property type="term" value="F:dihydroneopterin aldolase activity"/>
    <property type="evidence" value="ECO:0007669"/>
    <property type="project" value="UniProtKB-UniRule"/>
</dbReference>
<proteinExistence type="inferred from homology"/>
<dbReference type="Gene3D" id="3.30.1130.10">
    <property type="match status" value="1"/>
</dbReference>
<comment type="similarity">
    <text evidence="3 6">Belongs to the DHNA family.</text>
</comment>
<dbReference type="Pfam" id="PF02152">
    <property type="entry name" value="FolB"/>
    <property type="match status" value="1"/>
</dbReference>
<dbReference type="NCBIfam" id="TIGR00525">
    <property type="entry name" value="folB"/>
    <property type="match status" value="1"/>
</dbReference>
<dbReference type="OrthoDB" id="9803748at2"/>
<dbReference type="RefSeq" id="WP_093137915.1">
    <property type="nucleotide sequence ID" value="NZ_FOHJ01000022.1"/>
</dbReference>
<dbReference type="InterPro" id="IPR043133">
    <property type="entry name" value="GTP-CH-I_C/QueF"/>
</dbReference>
<dbReference type="CDD" id="cd00534">
    <property type="entry name" value="DHNA_DHNTPE"/>
    <property type="match status" value="1"/>
</dbReference>
<comment type="function">
    <text evidence="6">Catalyzes the conversion of 7,8-dihydroneopterin to 6-hydroxymethyl-7,8-dihydropterin.</text>
</comment>